<reference evidence="2 3" key="1">
    <citation type="journal article" date="2016" name="Sci. Rep.">
        <title>Metabolic traits of an uncultured archaeal lineage -MSBL1- from brine pools of the Red Sea.</title>
        <authorList>
            <person name="Mwirichia R."/>
            <person name="Alam I."/>
            <person name="Rashid M."/>
            <person name="Vinu M."/>
            <person name="Ba-Alawi W."/>
            <person name="Anthony Kamau A."/>
            <person name="Kamanda Ngugi D."/>
            <person name="Goker M."/>
            <person name="Klenk H.P."/>
            <person name="Bajic V."/>
            <person name="Stingl U."/>
        </authorList>
    </citation>
    <scope>NUCLEOTIDE SEQUENCE [LARGE SCALE GENOMIC DNA]</scope>
    <source>
        <strain evidence="2">SCGC-AAA259D14</strain>
    </source>
</reference>
<evidence type="ECO:0000313" key="2">
    <source>
        <dbReference type="EMBL" id="KXA89156.1"/>
    </source>
</evidence>
<dbReference type="AlphaFoldDB" id="A0A133U4S2"/>
<dbReference type="EMBL" id="LHXL01000053">
    <property type="protein sequence ID" value="KXA89156.1"/>
    <property type="molecule type" value="Genomic_DNA"/>
</dbReference>
<evidence type="ECO:0000256" key="1">
    <source>
        <dbReference type="SAM" id="MobiDB-lite"/>
    </source>
</evidence>
<name>A0A133U4S2_9EURY</name>
<dbReference type="Proteomes" id="UP000070589">
    <property type="component" value="Unassembled WGS sequence"/>
</dbReference>
<sequence>MEKESSERSEEEIPPEYRDHLANKDVLTEEEFDEFTDYWPKMPSLCIINSESVEIDGKKYDIYAWISVLDGQYPDEMNTSITVVEKSG</sequence>
<protein>
    <submittedName>
        <fullName evidence="2">Uncharacterized protein</fullName>
    </submittedName>
</protein>
<gene>
    <name evidence="2" type="ORF">AKJ62_03690</name>
</gene>
<organism evidence="2 3">
    <name type="scientific">candidate division MSBL1 archaeon SCGC-AAA259D14</name>
    <dbReference type="NCBI Taxonomy" id="1698261"/>
    <lineage>
        <taxon>Archaea</taxon>
        <taxon>Methanobacteriati</taxon>
        <taxon>Methanobacteriota</taxon>
        <taxon>candidate division MSBL1</taxon>
    </lineage>
</organism>
<comment type="caution">
    <text evidence="2">The sequence shown here is derived from an EMBL/GenBank/DDBJ whole genome shotgun (WGS) entry which is preliminary data.</text>
</comment>
<evidence type="ECO:0000313" key="3">
    <source>
        <dbReference type="Proteomes" id="UP000070589"/>
    </source>
</evidence>
<proteinExistence type="predicted"/>
<keyword evidence="3" id="KW-1185">Reference proteome</keyword>
<accession>A0A133U4S2</accession>
<feature type="region of interest" description="Disordered" evidence="1">
    <location>
        <begin position="1"/>
        <end position="23"/>
    </location>
</feature>